<accession>A0A166DM28</accession>
<keyword evidence="15" id="KW-1185">Reference proteome</keyword>
<feature type="region of interest" description="Disordered" evidence="11">
    <location>
        <begin position="1057"/>
        <end position="1101"/>
    </location>
</feature>
<feature type="domain" description="RING-type" evidence="13">
    <location>
        <begin position="599"/>
        <end position="810"/>
    </location>
</feature>
<evidence type="ECO:0000256" key="10">
    <source>
        <dbReference type="SAM" id="Coils"/>
    </source>
</evidence>
<sequence>MNRERQEKAARIDEARLAREAAEAEIAQKVQQAREEAAAAAEVADRARQEAVSRIEEAKRAREAAEAAQKAQEDAARRATQAEARRAREARQEEVRQAGKEARMVELAKEEAAMTMQHIVLDITVVTFSAGLAIQDVLLGFESCRIKIKNLPADATAKEVSELFTQQGIESSRFHVLGLDRTPAGKREALLIGHEDLKMVAIGLEEIDFRQERLSFEIMGHNSGDGMRASTLDTNTLTLTWRAPSVAYVVTCMDGAQAQAKVRELDRKICLGRRVRAQINLRSLGRQVLILGFPPEVTDQEVKTMVGSDQVERRKPVTFDTTQATELIRRHIDSIPGVQITRFEQVVLDSEGGTYSARVHFGSWTQTKDVFNRCDQQRFPFIGNSTFCWLRLPDPIQYTIAISAPQFRAQRKLWNDLLATVQGKEGLKFWIVPRDRVHIIRVGGEDRKAVGSLKVRVESIAAGEKLEGWHPSLSLRFMDRVLQDTEAVLRIDRRLRVVKVYGERGPIEAARALLNNELALLESQEQTIFLQRQSVRFFVTRGLAILQEELGEENVTLNVSPAPAKVVIKGGDAAMHTLSRLIEESLDASNIVPRNRDTEEAVCPICYDAVTLPINLGCGHAYCSACIRHFLTSASTFPLVCMGDEDRCHVPIPIPVFQRFLPIQQFTNLLETAFITHIDHHPQDFKYCTTPDCRQVYRCTTSDTASIIHCPSCLSSVCSACHEEGHEGMTCAERKQNNDPEEQERLNDELATQSGFKKCPQCTVWIEKTEGCNHMSCKCGAHICWVCMGIFTARSVYEHMNTAHGGIYEANGNRADPLIQPGAFAEQQDVLRLAALHRAQLVQQQRQEAEDAQQRLAQQLLYARQVREREDARIQEEARAAELAQQQQEAEDARRRLAQQLLYTRQVQEQEDARRQEEARIAEVAQQQRHDAEFARHRLAQELLYASQLHEQEEAHTTELEQQQRHDAEFAEHRLAQELLYAREVREQEDARRQEEARTAELAEQQRHKFAQHCLAQQLAQQAREQVEQQRRQHEYDLAHRPNSFATRVEEVRRRQQALREAEARTEELSKDEIHRAEEASTRRRAQQHGAESGGLGCAVM</sequence>
<dbReference type="EC" id="2.3.2.31" evidence="2"/>
<dbReference type="EMBL" id="KV417611">
    <property type="protein sequence ID" value="KZP14859.1"/>
    <property type="molecule type" value="Genomic_DNA"/>
</dbReference>
<comment type="catalytic activity">
    <reaction evidence="1">
        <text>[E2 ubiquitin-conjugating enzyme]-S-ubiquitinyl-L-cysteine + [acceptor protein]-L-lysine = [E2 ubiquitin-conjugating enzyme]-L-cysteine + [acceptor protein]-N(6)-ubiquitinyl-L-lysine.</text>
        <dbReference type="EC" id="2.3.2.31"/>
    </reaction>
</comment>
<feature type="compositionally biased region" description="Basic and acidic residues" evidence="11">
    <location>
        <begin position="51"/>
        <end position="77"/>
    </location>
</feature>
<dbReference type="InterPro" id="IPR017907">
    <property type="entry name" value="Znf_RING_CS"/>
</dbReference>
<dbReference type="InterPro" id="IPR031127">
    <property type="entry name" value="E3_UB_ligase_RBR"/>
</dbReference>
<feature type="compositionally biased region" description="Basic and acidic residues" evidence="11">
    <location>
        <begin position="83"/>
        <end position="101"/>
    </location>
</feature>
<name>A0A166DM28_9AGAM</name>
<proteinExistence type="predicted"/>
<dbReference type="InterPro" id="IPR001841">
    <property type="entry name" value="Znf_RING"/>
</dbReference>
<dbReference type="OrthoDB" id="1431934at2759"/>
<dbReference type="Pfam" id="PF26200">
    <property type="entry name" value="Rcat_RNF216"/>
    <property type="match status" value="1"/>
</dbReference>
<evidence type="ECO:0000256" key="11">
    <source>
        <dbReference type="SAM" id="MobiDB-lite"/>
    </source>
</evidence>
<gene>
    <name evidence="14" type="ORF">FIBSPDRAFT_959303</name>
</gene>
<feature type="compositionally biased region" description="Basic and acidic residues" evidence="11">
    <location>
        <begin position="1057"/>
        <end position="1082"/>
    </location>
</feature>
<evidence type="ECO:0000256" key="1">
    <source>
        <dbReference type="ARBA" id="ARBA00001798"/>
    </source>
</evidence>
<evidence type="ECO:0000256" key="8">
    <source>
        <dbReference type="ARBA" id="ARBA00022833"/>
    </source>
</evidence>
<keyword evidence="6 9" id="KW-0863">Zinc-finger</keyword>
<feature type="compositionally biased region" description="Gly residues" evidence="11">
    <location>
        <begin position="1092"/>
        <end position="1101"/>
    </location>
</feature>
<dbReference type="PANTHER" id="PTHR11685">
    <property type="entry name" value="RBR FAMILY RING FINGER AND IBR DOMAIN-CONTAINING"/>
    <property type="match status" value="1"/>
</dbReference>
<evidence type="ECO:0000259" key="13">
    <source>
        <dbReference type="PROSITE" id="PS51873"/>
    </source>
</evidence>
<dbReference type="InterPro" id="IPR027370">
    <property type="entry name" value="Znf-RING_euk"/>
</dbReference>
<organism evidence="14 15">
    <name type="scientific">Athelia psychrophila</name>
    <dbReference type="NCBI Taxonomy" id="1759441"/>
    <lineage>
        <taxon>Eukaryota</taxon>
        <taxon>Fungi</taxon>
        <taxon>Dikarya</taxon>
        <taxon>Basidiomycota</taxon>
        <taxon>Agaricomycotina</taxon>
        <taxon>Agaricomycetes</taxon>
        <taxon>Agaricomycetidae</taxon>
        <taxon>Atheliales</taxon>
        <taxon>Atheliaceae</taxon>
        <taxon>Athelia</taxon>
    </lineage>
</organism>
<dbReference type="GO" id="GO:0061630">
    <property type="term" value="F:ubiquitin protein ligase activity"/>
    <property type="evidence" value="ECO:0007669"/>
    <property type="project" value="UniProtKB-EC"/>
</dbReference>
<dbReference type="GO" id="GO:0016567">
    <property type="term" value="P:protein ubiquitination"/>
    <property type="evidence" value="ECO:0007669"/>
    <property type="project" value="InterPro"/>
</dbReference>
<dbReference type="InterPro" id="IPR002867">
    <property type="entry name" value="IBR_dom"/>
</dbReference>
<dbReference type="InterPro" id="IPR044066">
    <property type="entry name" value="TRIAD_supradom"/>
</dbReference>
<keyword evidence="7" id="KW-0833">Ubl conjugation pathway</keyword>
<dbReference type="InterPro" id="IPR013083">
    <property type="entry name" value="Znf_RING/FYVE/PHD"/>
</dbReference>
<protein>
    <recommendedName>
        <fullName evidence="2">RBR-type E3 ubiquitin transferase</fullName>
        <ecNumber evidence="2">2.3.2.31</ecNumber>
    </recommendedName>
</protein>
<feature type="domain" description="RING-type" evidence="12">
    <location>
        <begin position="603"/>
        <end position="645"/>
    </location>
</feature>
<keyword evidence="3" id="KW-0808">Transferase</keyword>
<dbReference type="GO" id="GO:0008270">
    <property type="term" value="F:zinc ion binding"/>
    <property type="evidence" value="ECO:0007669"/>
    <property type="project" value="UniProtKB-KW"/>
</dbReference>
<evidence type="ECO:0000256" key="7">
    <source>
        <dbReference type="ARBA" id="ARBA00022786"/>
    </source>
</evidence>
<keyword evidence="8" id="KW-0862">Zinc</keyword>
<dbReference type="Gene3D" id="3.30.40.10">
    <property type="entry name" value="Zinc/RING finger domain, C3HC4 (zinc finger)"/>
    <property type="match status" value="1"/>
</dbReference>
<evidence type="ECO:0000256" key="4">
    <source>
        <dbReference type="ARBA" id="ARBA00022723"/>
    </source>
</evidence>
<evidence type="ECO:0000256" key="3">
    <source>
        <dbReference type="ARBA" id="ARBA00022679"/>
    </source>
</evidence>
<dbReference type="PROSITE" id="PS50089">
    <property type="entry name" value="ZF_RING_2"/>
    <property type="match status" value="1"/>
</dbReference>
<dbReference type="Pfam" id="PF13445">
    <property type="entry name" value="zf-RING_UBOX"/>
    <property type="match status" value="1"/>
</dbReference>
<dbReference type="PROSITE" id="PS00518">
    <property type="entry name" value="ZF_RING_1"/>
    <property type="match status" value="1"/>
</dbReference>
<keyword evidence="4" id="KW-0479">Metal-binding</keyword>
<dbReference type="CDD" id="cd20335">
    <property type="entry name" value="BRcat_RBR"/>
    <property type="match status" value="1"/>
</dbReference>
<dbReference type="PROSITE" id="PS51873">
    <property type="entry name" value="TRIAD"/>
    <property type="match status" value="1"/>
</dbReference>
<evidence type="ECO:0000256" key="6">
    <source>
        <dbReference type="ARBA" id="ARBA00022771"/>
    </source>
</evidence>
<feature type="region of interest" description="Disordered" evidence="11">
    <location>
        <begin position="51"/>
        <end position="101"/>
    </location>
</feature>
<evidence type="ECO:0000256" key="5">
    <source>
        <dbReference type="ARBA" id="ARBA00022737"/>
    </source>
</evidence>
<dbReference type="SUPFAM" id="SSF57850">
    <property type="entry name" value="RING/U-box"/>
    <property type="match status" value="2"/>
</dbReference>
<dbReference type="Gene3D" id="1.20.120.1750">
    <property type="match status" value="1"/>
</dbReference>
<evidence type="ECO:0000256" key="9">
    <source>
        <dbReference type="PROSITE-ProRule" id="PRU00175"/>
    </source>
</evidence>
<evidence type="ECO:0000256" key="2">
    <source>
        <dbReference type="ARBA" id="ARBA00012251"/>
    </source>
</evidence>
<evidence type="ECO:0000313" key="14">
    <source>
        <dbReference type="EMBL" id="KZP14859.1"/>
    </source>
</evidence>
<dbReference type="SMART" id="SM00647">
    <property type="entry name" value="IBR"/>
    <property type="match status" value="2"/>
</dbReference>
<dbReference type="Pfam" id="PF01485">
    <property type="entry name" value="IBR"/>
    <property type="match status" value="1"/>
</dbReference>
<dbReference type="Proteomes" id="UP000076532">
    <property type="component" value="Unassembled WGS sequence"/>
</dbReference>
<evidence type="ECO:0000313" key="15">
    <source>
        <dbReference type="Proteomes" id="UP000076532"/>
    </source>
</evidence>
<feature type="coiled-coil region" evidence="10">
    <location>
        <begin position="839"/>
        <end position="927"/>
    </location>
</feature>
<keyword evidence="10" id="KW-0175">Coiled coil</keyword>
<reference evidence="14 15" key="1">
    <citation type="journal article" date="2016" name="Mol. Biol. Evol.">
        <title>Comparative Genomics of Early-Diverging Mushroom-Forming Fungi Provides Insights into the Origins of Lignocellulose Decay Capabilities.</title>
        <authorList>
            <person name="Nagy L.G."/>
            <person name="Riley R."/>
            <person name="Tritt A."/>
            <person name="Adam C."/>
            <person name="Daum C."/>
            <person name="Floudas D."/>
            <person name="Sun H."/>
            <person name="Yadav J.S."/>
            <person name="Pangilinan J."/>
            <person name="Larsson K.H."/>
            <person name="Matsuura K."/>
            <person name="Barry K."/>
            <person name="Labutti K."/>
            <person name="Kuo R."/>
            <person name="Ohm R.A."/>
            <person name="Bhattacharya S.S."/>
            <person name="Shirouzu T."/>
            <person name="Yoshinaga Y."/>
            <person name="Martin F.M."/>
            <person name="Grigoriev I.V."/>
            <person name="Hibbett D.S."/>
        </authorList>
    </citation>
    <scope>NUCLEOTIDE SEQUENCE [LARGE SCALE GENOMIC DNA]</scope>
    <source>
        <strain evidence="14 15">CBS 109695</strain>
    </source>
</reference>
<keyword evidence="5" id="KW-0677">Repeat</keyword>
<evidence type="ECO:0000259" key="12">
    <source>
        <dbReference type="PROSITE" id="PS50089"/>
    </source>
</evidence>
<dbReference type="AlphaFoldDB" id="A0A166DM28"/>
<dbReference type="SMART" id="SM00184">
    <property type="entry name" value="RING"/>
    <property type="match status" value="1"/>
</dbReference>
<dbReference type="STRING" id="436010.A0A166DM28"/>